<proteinExistence type="predicted"/>
<dbReference type="EMBL" id="JABFAB010000011">
    <property type="protein sequence ID" value="MBA0665497.1"/>
    <property type="molecule type" value="Genomic_DNA"/>
</dbReference>
<dbReference type="Proteomes" id="UP000593573">
    <property type="component" value="Unassembled WGS sequence"/>
</dbReference>
<evidence type="ECO:0000313" key="3">
    <source>
        <dbReference type="Proteomes" id="UP000593573"/>
    </source>
</evidence>
<sequence length="59" mass="6492">MTPFISRSGGRFIHWGISLCSWEIVALSLLPPLITLVASLIAFTPRRNLFTSKASASMK</sequence>
<keyword evidence="3" id="KW-1185">Reference proteome</keyword>
<protein>
    <submittedName>
        <fullName evidence="2">Uncharacterized protein</fullName>
    </submittedName>
</protein>
<keyword evidence="1" id="KW-1133">Transmembrane helix</keyword>
<dbReference type="AlphaFoldDB" id="A0A7J8VRR4"/>
<accession>A0A7J8VRR4</accession>
<keyword evidence="1" id="KW-0812">Transmembrane</keyword>
<comment type="caution">
    <text evidence="2">The sequence shown here is derived from an EMBL/GenBank/DDBJ whole genome shotgun (WGS) entry which is preliminary data.</text>
</comment>
<dbReference type="OrthoDB" id="642536at2759"/>
<gene>
    <name evidence="2" type="ORF">Goklo_005345</name>
</gene>
<evidence type="ECO:0000313" key="2">
    <source>
        <dbReference type="EMBL" id="MBA0665497.1"/>
    </source>
</evidence>
<organism evidence="2 3">
    <name type="scientific">Gossypium klotzschianum</name>
    <dbReference type="NCBI Taxonomy" id="34286"/>
    <lineage>
        <taxon>Eukaryota</taxon>
        <taxon>Viridiplantae</taxon>
        <taxon>Streptophyta</taxon>
        <taxon>Embryophyta</taxon>
        <taxon>Tracheophyta</taxon>
        <taxon>Spermatophyta</taxon>
        <taxon>Magnoliopsida</taxon>
        <taxon>eudicotyledons</taxon>
        <taxon>Gunneridae</taxon>
        <taxon>Pentapetalae</taxon>
        <taxon>rosids</taxon>
        <taxon>malvids</taxon>
        <taxon>Malvales</taxon>
        <taxon>Malvaceae</taxon>
        <taxon>Malvoideae</taxon>
        <taxon>Gossypium</taxon>
    </lineage>
</organism>
<keyword evidence="1" id="KW-0472">Membrane</keyword>
<feature type="transmembrane region" description="Helical" evidence="1">
    <location>
        <begin position="12"/>
        <end position="43"/>
    </location>
</feature>
<name>A0A7J8VRR4_9ROSI</name>
<evidence type="ECO:0000256" key="1">
    <source>
        <dbReference type="SAM" id="Phobius"/>
    </source>
</evidence>
<reference evidence="2 3" key="1">
    <citation type="journal article" date="2019" name="Genome Biol. Evol.">
        <title>Insights into the evolution of the New World diploid cottons (Gossypium, subgenus Houzingenia) based on genome sequencing.</title>
        <authorList>
            <person name="Grover C.E."/>
            <person name="Arick M.A. 2nd"/>
            <person name="Thrash A."/>
            <person name="Conover J.L."/>
            <person name="Sanders W.S."/>
            <person name="Peterson D.G."/>
            <person name="Frelichowski J.E."/>
            <person name="Scheffler J.A."/>
            <person name="Scheffler B.E."/>
            <person name="Wendel J.F."/>
        </authorList>
    </citation>
    <scope>NUCLEOTIDE SEQUENCE [LARGE SCALE GENOMIC DNA]</scope>
    <source>
        <strain evidence="2">57</strain>
        <tissue evidence="2">Leaf</tissue>
    </source>
</reference>